<gene>
    <name evidence="1" type="ORF">ELS82_21935</name>
</gene>
<protein>
    <submittedName>
        <fullName evidence="1">Uncharacterized protein</fullName>
    </submittedName>
</protein>
<reference evidence="1 2" key="1">
    <citation type="submission" date="2019-01" db="EMBL/GenBank/DDBJ databases">
        <title>Vibrio BEI176 sp. nov, a marine bacterium isolated from China: eastern marignal seas.</title>
        <authorList>
            <person name="Li B."/>
        </authorList>
    </citation>
    <scope>NUCLEOTIDE SEQUENCE [LARGE SCALE GENOMIC DNA]</scope>
    <source>
        <strain evidence="1 2">BEI176</strain>
    </source>
</reference>
<dbReference type="EMBL" id="SATR01000063">
    <property type="protein sequence ID" value="TFH89488.1"/>
    <property type="molecule type" value="Genomic_DNA"/>
</dbReference>
<accession>A0A4Y8WAR3</accession>
<comment type="caution">
    <text evidence="1">The sequence shown here is derived from an EMBL/GenBank/DDBJ whole genome shotgun (WGS) entry which is preliminary data.</text>
</comment>
<name>A0A4Y8WAR3_9VIBR</name>
<dbReference type="RefSeq" id="WP_134837349.1">
    <property type="nucleotide sequence ID" value="NZ_SATR01000063.1"/>
</dbReference>
<evidence type="ECO:0000313" key="1">
    <source>
        <dbReference type="EMBL" id="TFH89488.1"/>
    </source>
</evidence>
<dbReference type="OrthoDB" id="5518837at2"/>
<dbReference type="AlphaFoldDB" id="A0A4Y8WAR3"/>
<proteinExistence type="predicted"/>
<keyword evidence="2" id="KW-1185">Reference proteome</keyword>
<sequence>MKHSGTSDTLDLSDVRHIERIVIGRYNPNNPDDEGHMQRQIEKLNQCLSASPKGVLIGKDTGFTVIKFGENTVVSQQIAYHIGFKRKPTHI</sequence>
<dbReference type="Proteomes" id="UP000297753">
    <property type="component" value="Unassembled WGS sequence"/>
</dbReference>
<evidence type="ECO:0000313" key="2">
    <source>
        <dbReference type="Proteomes" id="UP000297753"/>
    </source>
</evidence>
<organism evidence="1 2">
    <name type="scientific">Vibrio ouci</name>
    <dbReference type="NCBI Taxonomy" id="2499078"/>
    <lineage>
        <taxon>Bacteria</taxon>
        <taxon>Pseudomonadati</taxon>
        <taxon>Pseudomonadota</taxon>
        <taxon>Gammaproteobacteria</taxon>
        <taxon>Vibrionales</taxon>
        <taxon>Vibrionaceae</taxon>
        <taxon>Vibrio</taxon>
    </lineage>
</organism>